<evidence type="ECO:0000256" key="1">
    <source>
        <dbReference type="SAM" id="MobiDB-lite"/>
    </source>
</evidence>
<dbReference type="RefSeq" id="WP_379017060.1">
    <property type="nucleotide sequence ID" value="NZ_JBHUGY010000008.1"/>
</dbReference>
<comment type="caution">
    <text evidence="2">The sequence shown here is derived from an EMBL/GenBank/DDBJ whole genome shotgun (WGS) entry which is preliminary data.</text>
</comment>
<keyword evidence="2" id="KW-0808">Transferase</keyword>
<feature type="region of interest" description="Disordered" evidence="1">
    <location>
        <begin position="225"/>
        <end position="251"/>
    </location>
</feature>
<evidence type="ECO:0000313" key="2">
    <source>
        <dbReference type="EMBL" id="MFD2052244.1"/>
    </source>
</evidence>
<dbReference type="Pfam" id="PF08843">
    <property type="entry name" value="AbiEii"/>
    <property type="match status" value="1"/>
</dbReference>
<name>A0ABW4WA53_9HYPH</name>
<sequence>MAEHDSRRPSEWRRLFSIAVDLIDQLRENAGGHDFEWSFGGGTAMMIQIGHRESHDIDVFLDDPQLLGFIDPSRSRLRFEPMPSDYQGYGLRFQKFAFEGIGETDFIVAGVLTKTPFKTYDVEGRAVRLETIPEIIAKKVYYRGSQARPRDIFDIAAAARSQLGEVVDALRVSAQVARTRERSEKLNPEFVSRATAQSMIMADYEASAANSLDAAIAVLDRRCHRPSRPGRLPSGSLPGRGGAFSTTPTPW</sequence>
<reference evidence="3" key="1">
    <citation type="journal article" date="2019" name="Int. J. Syst. Evol. Microbiol.">
        <title>The Global Catalogue of Microorganisms (GCM) 10K type strain sequencing project: providing services to taxonomists for standard genome sequencing and annotation.</title>
        <authorList>
            <consortium name="The Broad Institute Genomics Platform"/>
            <consortium name="The Broad Institute Genome Sequencing Center for Infectious Disease"/>
            <person name="Wu L."/>
            <person name="Ma J."/>
        </authorList>
    </citation>
    <scope>NUCLEOTIDE SEQUENCE [LARGE SCALE GENOMIC DNA]</scope>
    <source>
        <strain evidence="3">CGMCC 1.16226</strain>
    </source>
</reference>
<protein>
    <submittedName>
        <fullName evidence="2">Nucleotidyl transferase AbiEii/AbiGii toxin family protein</fullName>
    </submittedName>
</protein>
<dbReference type="Proteomes" id="UP001597349">
    <property type="component" value="Unassembled WGS sequence"/>
</dbReference>
<evidence type="ECO:0000313" key="3">
    <source>
        <dbReference type="Proteomes" id="UP001597349"/>
    </source>
</evidence>
<accession>A0ABW4WA53</accession>
<dbReference type="GO" id="GO:0016740">
    <property type="term" value="F:transferase activity"/>
    <property type="evidence" value="ECO:0007669"/>
    <property type="project" value="UniProtKB-KW"/>
</dbReference>
<proteinExistence type="predicted"/>
<dbReference type="InterPro" id="IPR014942">
    <property type="entry name" value="AbiEii"/>
</dbReference>
<dbReference type="Gene3D" id="3.30.460.40">
    <property type="match status" value="1"/>
</dbReference>
<dbReference type="EMBL" id="JBHUGY010000008">
    <property type="protein sequence ID" value="MFD2052244.1"/>
    <property type="molecule type" value="Genomic_DNA"/>
</dbReference>
<gene>
    <name evidence="2" type="ORF">ACFSQT_03660</name>
</gene>
<organism evidence="2 3">
    <name type="scientific">Mesorhizobium calcicola</name>
    <dbReference type="NCBI Taxonomy" id="1300310"/>
    <lineage>
        <taxon>Bacteria</taxon>
        <taxon>Pseudomonadati</taxon>
        <taxon>Pseudomonadota</taxon>
        <taxon>Alphaproteobacteria</taxon>
        <taxon>Hyphomicrobiales</taxon>
        <taxon>Phyllobacteriaceae</taxon>
        <taxon>Mesorhizobium</taxon>
    </lineage>
</organism>
<keyword evidence="3" id="KW-1185">Reference proteome</keyword>